<dbReference type="RefSeq" id="WP_338549690.1">
    <property type="nucleotide sequence ID" value="NZ_CP146069.1"/>
</dbReference>
<keyword evidence="1" id="KW-0966">Cell projection</keyword>
<dbReference type="NCBIfam" id="NF009435">
    <property type="entry name" value="PRK12794.1"/>
    <property type="match status" value="1"/>
</dbReference>
<dbReference type="Proteomes" id="UP001364156">
    <property type="component" value="Chromosome"/>
</dbReference>
<keyword evidence="1" id="KW-0282">Flagellum</keyword>
<protein>
    <submittedName>
        <fullName evidence="1">Flagellar biosynthesis regulator FlaF</fullName>
    </submittedName>
</protein>
<dbReference type="EMBL" id="CP146069">
    <property type="protein sequence ID" value="WWR46845.1"/>
    <property type="molecule type" value="Genomic_DNA"/>
</dbReference>
<organism evidence="1 2">
    <name type="scientific">Roseovarius phycicola</name>
    <dbReference type="NCBI Taxonomy" id="3080976"/>
    <lineage>
        <taxon>Bacteria</taxon>
        <taxon>Pseudomonadati</taxon>
        <taxon>Pseudomonadota</taxon>
        <taxon>Alphaproteobacteria</taxon>
        <taxon>Rhodobacterales</taxon>
        <taxon>Roseobacteraceae</taxon>
        <taxon>Roseovarius</taxon>
    </lineage>
</organism>
<keyword evidence="2" id="KW-1185">Reference proteome</keyword>
<sequence>MYATLNAQTAYRDQTQSVKTPKETEFEAFARITSRLKQASALGKSGFKELAAALHDNRRLWTLLASDVADQSNALSPDLRARILYLSEFTRQHSTQVLKQSEPVDPLIEINSAMMRGLRNGVQRS</sequence>
<gene>
    <name evidence="1" type="primary">flaF</name>
    <name evidence="1" type="ORF">RZ517_01285</name>
</gene>
<evidence type="ECO:0000313" key="1">
    <source>
        <dbReference type="EMBL" id="WWR46845.1"/>
    </source>
</evidence>
<proteinExistence type="predicted"/>
<evidence type="ECO:0000313" key="2">
    <source>
        <dbReference type="Proteomes" id="UP001364156"/>
    </source>
</evidence>
<keyword evidence="1" id="KW-0969">Cilium</keyword>
<accession>A0ABZ2HNH1</accession>
<dbReference type="InterPro" id="IPR010845">
    <property type="entry name" value="FlaF"/>
</dbReference>
<reference evidence="1 2" key="1">
    <citation type="submission" date="2023-10" db="EMBL/GenBank/DDBJ databases">
        <title>Roseovarius strain S88 nov., isolated from a marine algae.</title>
        <authorList>
            <person name="Lee M.W."/>
            <person name="Lee J.K."/>
            <person name="Kim J.M."/>
            <person name="Choi D.G."/>
            <person name="Baek J.H."/>
            <person name="Bayburt H."/>
            <person name="Jung J.J."/>
            <person name="Han D.M."/>
            <person name="Jeon C.O."/>
        </authorList>
    </citation>
    <scope>NUCLEOTIDE SEQUENCE [LARGE SCALE GENOMIC DNA]</scope>
    <source>
        <strain evidence="1 2">S88</strain>
    </source>
</reference>
<dbReference type="Pfam" id="PF07309">
    <property type="entry name" value="FlaF"/>
    <property type="match status" value="1"/>
</dbReference>
<name>A0ABZ2HNH1_9RHOB</name>